<name>A0A1J5PWR9_9ZZZZ</name>
<proteinExistence type="predicted"/>
<protein>
    <submittedName>
        <fullName evidence="1">Uncharacterized protein</fullName>
    </submittedName>
</protein>
<dbReference type="EMBL" id="MLJW01003463">
    <property type="protein sequence ID" value="OIQ72004.1"/>
    <property type="molecule type" value="Genomic_DNA"/>
</dbReference>
<reference evidence="1" key="1">
    <citation type="submission" date="2016-10" db="EMBL/GenBank/DDBJ databases">
        <title>Sequence of Gallionella enrichment culture.</title>
        <authorList>
            <person name="Poehlein A."/>
            <person name="Muehling M."/>
            <person name="Daniel R."/>
        </authorList>
    </citation>
    <scope>NUCLEOTIDE SEQUENCE</scope>
</reference>
<comment type="caution">
    <text evidence="1">The sequence shown here is derived from an EMBL/GenBank/DDBJ whole genome shotgun (WGS) entry which is preliminary data.</text>
</comment>
<organism evidence="1">
    <name type="scientific">mine drainage metagenome</name>
    <dbReference type="NCBI Taxonomy" id="410659"/>
    <lineage>
        <taxon>unclassified sequences</taxon>
        <taxon>metagenomes</taxon>
        <taxon>ecological metagenomes</taxon>
    </lineage>
</organism>
<sequence>MRWWARGSTVGVGAVFTPWLCSIHATSQTRTVIPLGGLLILGYQKSVTADTGYPASYGTLNRLSKKLHLKFLSLNATTARTVAGFGGRRFLVLQHEEAAKASRGAGKKMKRINRLIPSQE</sequence>
<gene>
    <name evidence="1" type="ORF">GALL_463780</name>
</gene>
<evidence type="ECO:0000313" key="1">
    <source>
        <dbReference type="EMBL" id="OIQ72004.1"/>
    </source>
</evidence>
<accession>A0A1J5PWR9</accession>
<dbReference type="AlphaFoldDB" id="A0A1J5PWR9"/>